<evidence type="ECO:0000313" key="1">
    <source>
        <dbReference type="EMBL" id="CAD7700409.1"/>
    </source>
</evidence>
<gene>
    <name evidence="1" type="ORF">OSTQU699_LOCUS5768</name>
</gene>
<name>A0A8S1J2Q2_9CHLO</name>
<reference evidence="1" key="1">
    <citation type="submission" date="2020-12" db="EMBL/GenBank/DDBJ databases">
        <authorList>
            <person name="Iha C."/>
        </authorList>
    </citation>
    <scope>NUCLEOTIDE SEQUENCE</scope>
</reference>
<comment type="caution">
    <text evidence="1">The sequence shown here is derived from an EMBL/GenBank/DDBJ whole genome shotgun (WGS) entry which is preliminary data.</text>
</comment>
<dbReference type="Gene3D" id="1.25.40.10">
    <property type="entry name" value="Tetratricopeptide repeat domain"/>
    <property type="match status" value="1"/>
</dbReference>
<keyword evidence="2" id="KW-1185">Reference proteome</keyword>
<dbReference type="NCBIfam" id="NF047558">
    <property type="entry name" value="TPR_END_plus"/>
    <property type="match status" value="1"/>
</dbReference>
<dbReference type="Proteomes" id="UP000708148">
    <property type="component" value="Unassembled WGS sequence"/>
</dbReference>
<sequence length="119" mass="13332">MGLQRYESGRFDDALALFQQALDLPGSGIRRFRNKPPEISTGEKMAALYNIACCYSGKNDVRPGLQALAACLETGYDDFNQLRTDPDLRQIRQDPRFEPLLKRFEPKSFLGKLATGFGG</sequence>
<dbReference type="EMBL" id="CAJHUC010001253">
    <property type="protein sequence ID" value="CAD7700409.1"/>
    <property type="molecule type" value="Genomic_DNA"/>
</dbReference>
<proteinExistence type="predicted"/>
<organism evidence="1 2">
    <name type="scientific">Ostreobium quekettii</name>
    <dbReference type="NCBI Taxonomy" id="121088"/>
    <lineage>
        <taxon>Eukaryota</taxon>
        <taxon>Viridiplantae</taxon>
        <taxon>Chlorophyta</taxon>
        <taxon>core chlorophytes</taxon>
        <taxon>Ulvophyceae</taxon>
        <taxon>TCBD clade</taxon>
        <taxon>Bryopsidales</taxon>
        <taxon>Ostreobineae</taxon>
        <taxon>Ostreobiaceae</taxon>
        <taxon>Ostreobium</taxon>
    </lineage>
</organism>
<evidence type="ECO:0000313" key="2">
    <source>
        <dbReference type="Proteomes" id="UP000708148"/>
    </source>
</evidence>
<protein>
    <recommendedName>
        <fullName evidence="3">Tetratricopeptide repeat protein</fullName>
    </recommendedName>
</protein>
<dbReference type="SUPFAM" id="SSF48452">
    <property type="entry name" value="TPR-like"/>
    <property type="match status" value="1"/>
</dbReference>
<dbReference type="AlphaFoldDB" id="A0A8S1J2Q2"/>
<accession>A0A8S1J2Q2</accession>
<evidence type="ECO:0008006" key="3">
    <source>
        <dbReference type="Google" id="ProtNLM"/>
    </source>
</evidence>
<dbReference type="OrthoDB" id="439127at2759"/>
<dbReference type="InterPro" id="IPR011990">
    <property type="entry name" value="TPR-like_helical_dom_sf"/>
</dbReference>